<evidence type="ECO:0000256" key="1">
    <source>
        <dbReference type="SAM" id="MobiDB-lite"/>
    </source>
</evidence>
<keyword evidence="5" id="KW-1185">Reference proteome</keyword>
<dbReference type="AlphaFoldDB" id="A0A317STD5"/>
<dbReference type="GO" id="GO:0005634">
    <property type="term" value="C:nucleus"/>
    <property type="evidence" value="ECO:0007669"/>
    <property type="project" value="TreeGrafter"/>
</dbReference>
<dbReference type="Gene3D" id="1.10.10.60">
    <property type="entry name" value="Homeodomain-like"/>
    <property type="match status" value="2"/>
</dbReference>
<protein>
    <submittedName>
        <fullName evidence="4">Uncharacterized protein</fullName>
    </submittedName>
</protein>
<dbReference type="InterPro" id="IPR017930">
    <property type="entry name" value="Myb_dom"/>
</dbReference>
<feature type="domain" description="Myb-like" evidence="2">
    <location>
        <begin position="12"/>
        <end position="114"/>
    </location>
</feature>
<proteinExistence type="predicted"/>
<dbReference type="SUPFAM" id="SSF46689">
    <property type="entry name" value="Homeodomain-like"/>
    <property type="match status" value="1"/>
</dbReference>
<dbReference type="CDD" id="cd00167">
    <property type="entry name" value="SANT"/>
    <property type="match status" value="2"/>
</dbReference>
<dbReference type="InterPro" id="IPR001005">
    <property type="entry name" value="SANT/Myb"/>
</dbReference>
<feature type="domain" description="Myb-like" evidence="2">
    <location>
        <begin position="115"/>
        <end position="165"/>
    </location>
</feature>
<organism evidence="4 5">
    <name type="scientific">Tuber magnatum</name>
    <name type="common">white Piedmont truffle</name>
    <dbReference type="NCBI Taxonomy" id="42249"/>
    <lineage>
        <taxon>Eukaryota</taxon>
        <taxon>Fungi</taxon>
        <taxon>Dikarya</taxon>
        <taxon>Ascomycota</taxon>
        <taxon>Pezizomycotina</taxon>
        <taxon>Pezizomycetes</taxon>
        <taxon>Pezizales</taxon>
        <taxon>Tuberaceae</taxon>
        <taxon>Tuber</taxon>
    </lineage>
</organism>
<dbReference type="GO" id="GO:0000978">
    <property type="term" value="F:RNA polymerase II cis-regulatory region sequence-specific DNA binding"/>
    <property type="evidence" value="ECO:0007669"/>
    <property type="project" value="TreeGrafter"/>
</dbReference>
<dbReference type="PANTHER" id="PTHR45614">
    <property type="entry name" value="MYB PROTEIN-RELATED"/>
    <property type="match status" value="1"/>
</dbReference>
<dbReference type="InterPro" id="IPR050560">
    <property type="entry name" value="MYB_TF"/>
</dbReference>
<dbReference type="GO" id="GO:0000981">
    <property type="term" value="F:DNA-binding transcription factor activity, RNA polymerase II-specific"/>
    <property type="evidence" value="ECO:0007669"/>
    <property type="project" value="TreeGrafter"/>
</dbReference>
<dbReference type="EMBL" id="PYWC01000029">
    <property type="protein sequence ID" value="PWW76887.1"/>
    <property type="molecule type" value="Genomic_DNA"/>
</dbReference>
<evidence type="ECO:0000313" key="5">
    <source>
        <dbReference type="Proteomes" id="UP000246991"/>
    </source>
</evidence>
<feature type="region of interest" description="Disordered" evidence="1">
    <location>
        <begin position="1"/>
        <end position="53"/>
    </location>
</feature>
<dbReference type="SMART" id="SM00717">
    <property type="entry name" value="SANT"/>
    <property type="match status" value="2"/>
</dbReference>
<dbReference type="Proteomes" id="UP000246991">
    <property type="component" value="Unassembled WGS sequence"/>
</dbReference>
<name>A0A317STD5_9PEZI</name>
<evidence type="ECO:0000259" key="2">
    <source>
        <dbReference type="PROSITE" id="PS50090"/>
    </source>
</evidence>
<sequence length="184" mass="21129">MMTTFDPHAERPWSSEEDKQLRDAVCQGRVTGEKQAEGEGGSEDGDGKGDNNRRITNNIPNFISFSHWGVAALLTVMGDGIEKEQSRPVKWDAIAASLPRRSKKECRKRWHHTMMEAVRKCEWKPEEDERLSGAVQKYGKNWSSIAQVVMTRNDNECMRRWNELQNRNANLNSTGNSDMWAFQE</sequence>
<evidence type="ECO:0000313" key="4">
    <source>
        <dbReference type="EMBL" id="PWW76887.1"/>
    </source>
</evidence>
<feature type="domain" description="HTH myb-type" evidence="3">
    <location>
        <begin position="115"/>
        <end position="169"/>
    </location>
</feature>
<feature type="compositionally biased region" description="Basic and acidic residues" evidence="1">
    <location>
        <begin position="7"/>
        <end position="22"/>
    </location>
</feature>
<feature type="non-terminal residue" evidence="4">
    <location>
        <position position="184"/>
    </location>
</feature>
<dbReference type="PROSITE" id="PS50090">
    <property type="entry name" value="MYB_LIKE"/>
    <property type="match status" value="2"/>
</dbReference>
<reference evidence="4 5" key="1">
    <citation type="submission" date="2018-03" db="EMBL/GenBank/DDBJ databases">
        <title>Genomes of Pezizomycetes fungi and the evolution of truffles.</title>
        <authorList>
            <person name="Murat C."/>
            <person name="Payen T."/>
            <person name="Noel B."/>
            <person name="Kuo A."/>
            <person name="Martin F.M."/>
        </authorList>
    </citation>
    <scope>NUCLEOTIDE SEQUENCE [LARGE SCALE GENOMIC DNA]</scope>
    <source>
        <strain evidence="4">091103-1</strain>
    </source>
</reference>
<accession>A0A317STD5</accession>
<gene>
    <name evidence="4" type="ORF">C7212DRAFT_363479</name>
</gene>
<evidence type="ECO:0000259" key="3">
    <source>
        <dbReference type="PROSITE" id="PS51294"/>
    </source>
</evidence>
<dbReference type="Pfam" id="PF00249">
    <property type="entry name" value="Myb_DNA-binding"/>
    <property type="match status" value="2"/>
</dbReference>
<dbReference type="InterPro" id="IPR009057">
    <property type="entry name" value="Homeodomain-like_sf"/>
</dbReference>
<dbReference type="PROSITE" id="PS51294">
    <property type="entry name" value="HTH_MYB"/>
    <property type="match status" value="1"/>
</dbReference>
<dbReference type="STRING" id="42249.A0A317STD5"/>
<comment type="caution">
    <text evidence="4">The sequence shown here is derived from an EMBL/GenBank/DDBJ whole genome shotgun (WGS) entry which is preliminary data.</text>
</comment>
<dbReference type="OrthoDB" id="2143914at2759"/>